<evidence type="ECO:0000313" key="2">
    <source>
        <dbReference type="EnsemblMetazoa" id="GPAI031593-PA"/>
    </source>
</evidence>
<proteinExistence type="predicted"/>
<evidence type="ECO:0000313" key="3">
    <source>
        <dbReference type="Proteomes" id="UP000092445"/>
    </source>
</evidence>
<feature type="compositionally biased region" description="Low complexity" evidence="1">
    <location>
        <begin position="16"/>
        <end position="25"/>
    </location>
</feature>
<dbReference type="Proteomes" id="UP000092445">
    <property type="component" value="Unassembled WGS sequence"/>
</dbReference>
<dbReference type="VEuPathDB" id="VectorBase:GPAI031593"/>
<reference evidence="2" key="2">
    <citation type="submission" date="2020-05" db="UniProtKB">
        <authorList>
            <consortium name="EnsemblMetazoa"/>
        </authorList>
    </citation>
    <scope>IDENTIFICATION</scope>
    <source>
        <strain evidence="2">IAEA</strain>
    </source>
</reference>
<feature type="region of interest" description="Disordered" evidence="1">
    <location>
        <begin position="1"/>
        <end position="34"/>
    </location>
</feature>
<reference evidence="3" key="1">
    <citation type="submission" date="2014-03" db="EMBL/GenBank/DDBJ databases">
        <authorList>
            <person name="Aksoy S."/>
            <person name="Warren W."/>
            <person name="Wilson R.K."/>
        </authorList>
    </citation>
    <scope>NUCLEOTIDE SEQUENCE [LARGE SCALE GENOMIC DNA]</scope>
    <source>
        <strain evidence="3">IAEA</strain>
    </source>
</reference>
<organism evidence="2 3">
    <name type="scientific">Glossina pallidipes</name>
    <name type="common">Tsetse fly</name>
    <dbReference type="NCBI Taxonomy" id="7398"/>
    <lineage>
        <taxon>Eukaryota</taxon>
        <taxon>Metazoa</taxon>
        <taxon>Ecdysozoa</taxon>
        <taxon>Arthropoda</taxon>
        <taxon>Hexapoda</taxon>
        <taxon>Insecta</taxon>
        <taxon>Pterygota</taxon>
        <taxon>Neoptera</taxon>
        <taxon>Endopterygota</taxon>
        <taxon>Diptera</taxon>
        <taxon>Brachycera</taxon>
        <taxon>Muscomorpha</taxon>
        <taxon>Hippoboscoidea</taxon>
        <taxon>Glossinidae</taxon>
        <taxon>Glossina</taxon>
    </lineage>
</organism>
<protein>
    <submittedName>
        <fullName evidence="2">Uncharacterized protein</fullName>
    </submittedName>
</protein>
<keyword evidence="3" id="KW-1185">Reference proteome</keyword>
<name>A0A1B0A1H3_GLOPL</name>
<dbReference type="EnsemblMetazoa" id="GPAI031593-RA">
    <property type="protein sequence ID" value="GPAI031593-PA"/>
    <property type="gene ID" value="GPAI031593"/>
</dbReference>
<accession>A0A1B0A1H3</accession>
<sequence>METLSPPRVSYADVKSSTTTTAASLGGSGPSTVSASLDSSTRMAYLVEPDDSSDALSASVQLRATNEQMNELMKDCVSDVVPRQLRLARKPGAVDVTAGIKDGFWLQRLTCVVTAHQSAAVLVVPL</sequence>
<dbReference type="AlphaFoldDB" id="A0A1B0A1H3"/>
<evidence type="ECO:0000256" key="1">
    <source>
        <dbReference type="SAM" id="MobiDB-lite"/>
    </source>
</evidence>